<evidence type="ECO:0000313" key="2">
    <source>
        <dbReference type="EMBL" id="KAK1679129.1"/>
    </source>
</evidence>
<keyword evidence="1" id="KW-0812">Transmembrane</keyword>
<reference evidence="2" key="1">
    <citation type="submission" date="2023-07" db="EMBL/GenBank/DDBJ databases">
        <title>A chromosome-level genome assembly of Lolium multiflorum.</title>
        <authorList>
            <person name="Chen Y."/>
            <person name="Copetti D."/>
            <person name="Kolliker R."/>
            <person name="Studer B."/>
        </authorList>
    </citation>
    <scope>NUCLEOTIDE SEQUENCE</scope>
    <source>
        <strain evidence="2">02402/16</strain>
        <tissue evidence="2">Leaf</tissue>
    </source>
</reference>
<accession>A0AAD8WST0</accession>
<dbReference type="Proteomes" id="UP001231189">
    <property type="component" value="Unassembled WGS sequence"/>
</dbReference>
<proteinExistence type="predicted"/>
<feature type="transmembrane region" description="Helical" evidence="1">
    <location>
        <begin position="73"/>
        <end position="93"/>
    </location>
</feature>
<comment type="caution">
    <text evidence="2">The sequence shown here is derived from an EMBL/GenBank/DDBJ whole genome shotgun (WGS) entry which is preliminary data.</text>
</comment>
<keyword evidence="3" id="KW-1185">Reference proteome</keyword>
<sequence>MLPRSDLPVSCLNFEGRKLGAEAAARAKMNKCKIVNIAAASVLALLLLTAAAVYVARCDGDQLRAIFGTRDTFLVFCVATHLATICLLTWYAVTAPTPASRRSYARATVASAVQLAANMYLATVRVDVWLPKDGRWIDLEFGDEPFQSPAT</sequence>
<name>A0AAD8WST0_LOLMU</name>
<dbReference type="EMBL" id="JAUUTY010000002">
    <property type="protein sequence ID" value="KAK1679129.1"/>
    <property type="molecule type" value="Genomic_DNA"/>
</dbReference>
<evidence type="ECO:0000256" key="1">
    <source>
        <dbReference type="SAM" id="Phobius"/>
    </source>
</evidence>
<gene>
    <name evidence="2" type="ORF">QYE76_039977</name>
</gene>
<organism evidence="2 3">
    <name type="scientific">Lolium multiflorum</name>
    <name type="common">Italian ryegrass</name>
    <name type="synonym">Lolium perenne subsp. multiflorum</name>
    <dbReference type="NCBI Taxonomy" id="4521"/>
    <lineage>
        <taxon>Eukaryota</taxon>
        <taxon>Viridiplantae</taxon>
        <taxon>Streptophyta</taxon>
        <taxon>Embryophyta</taxon>
        <taxon>Tracheophyta</taxon>
        <taxon>Spermatophyta</taxon>
        <taxon>Magnoliopsida</taxon>
        <taxon>Liliopsida</taxon>
        <taxon>Poales</taxon>
        <taxon>Poaceae</taxon>
        <taxon>BOP clade</taxon>
        <taxon>Pooideae</taxon>
        <taxon>Poodae</taxon>
        <taxon>Poeae</taxon>
        <taxon>Poeae Chloroplast Group 2 (Poeae type)</taxon>
        <taxon>Loliodinae</taxon>
        <taxon>Loliinae</taxon>
        <taxon>Lolium</taxon>
    </lineage>
</organism>
<feature type="transmembrane region" description="Helical" evidence="1">
    <location>
        <begin position="34"/>
        <end position="53"/>
    </location>
</feature>
<dbReference type="AlphaFoldDB" id="A0AAD8WST0"/>
<keyword evidence="1" id="KW-0472">Membrane</keyword>
<protein>
    <submittedName>
        <fullName evidence="2">Uncharacterized protein</fullName>
    </submittedName>
</protein>
<keyword evidence="1" id="KW-1133">Transmembrane helix</keyword>
<evidence type="ECO:0000313" key="3">
    <source>
        <dbReference type="Proteomes" id="UP001231189"/>
    </source>
</evidence>